<reference evidence="1 2" key="1">
    <citation type="submission" date="2018-06" db="EMBL/GenBank/DDBJ databases">
        <title>WGS assembly of Brassica rapa FPsc.</title>
        <authorList>
            <person name="Bowman J."/>
            <person name="Kohchi T."/>
            <person name="Yamato K."/>
            <person name="Jenkins J."/>
            <person name="Shu S."/>
            <person name="Ishizaki K."/>
            <person name="Yamaoka S."/>
            <person name="Nishihama R."/>
            <person name="Nakamura Y."/>
            <person name="Berger F."/>
            <person name="Adam C."/>
            <person name="Aki S."/>
            <person name="Althoff F."/>
            <person name="Araki T."/>
            <person name="Arteaga-Vazquez M."/>
            <person name="Balasubrmanian S."/>
            <person name="Bauer D."/>
            <person name="Boehm C."/>
            <person name="Briginshaw L."/>
            <person name="Caballero-Perez J."/>
            <person name="Catarino B."/>
            <person name="Chen F."/>
            <person name="Chiyoda S."/>
            <person name="Chovatia M."/>
            <person name="Davies K."/>
            <person name="Delmans M."/>
            <person name="Demura T."/>
            <person name="Dierschke T."/>
            <person name="Dolan L."/>
            <person name="Dorantes-Acosta A."/>
            <person name="Eklund D."/>
            <person name="Florent S."/>
            <person name="Flores-Sandoval E."/>
            <person name="Fujiyama A."/>
            <person name="Fukuzawa H."/>
            <person name="Galik B."/>
            <person name="Grimanelli D."/>
            <person name="Grimwood J."/>
            <person name="Grossniklaus U."/>
            <person name="Hamada T."/>
            <person name="Haseloff J."/>
            <person name="Hetherington A."/>
            <person name="Higo A."/>
            <person name="Hirakawa Y."/>
            <person name="Hundley H."/>
            <person name="Ikeda Y."/>
            <person name="Inoue K."/>
            <person name="Inoue S."/>
            <person name="Ishida S."/>
            <person name="Jia Q."/>
            <person name="Kakita M."/>
            <person name="Kanazawa T."/>
            <person name="Kawai Y."/>
            <person name="Kawashima T."/>
            <person name="Kennedy M."/>
            <person name="Kinose K."/>
            <person name="Kinoshita T."/>
            <person name="Kohara Y."/>
            <person name="Koide E."/>
            <person name="Komatsu K."/>
            <person name="Kopischke S."/>
            <person name="Kubo M."/>
            <person name="Kyozuka J."/>
            <person name="Lagercrantz U."/>
            <person name="Lin S."/>
            <person name="Lindquist E."/>
            <person name="Lipzen A."/>
            <person name="Lu C."/>
            <person name="Luna E."/>
            <person name="Martienssen R."/>
            <person name="Minamino N."/>
            <person name="Mizutani M."/>
            <person name="Mizutani M."/>
            <person name="Mochizuki N."/>
            <person name="Monte I."/>
            <person name="Mosher R."/>
            <person name="Nagasaki H."/>
            <person name="Nakagami H."/>
            <person name="Naramoto S."/>
            <person name="Nishitani K."/>
            <person name="Ohtani M."/>
            <person name="Okamoto T."/>
            <person name="Okumura M."/>
            <person name="Phillips J."/>
            <person name="Pollak B."/>
            <person name="Reinders A."/>
            <person name="Roevekamp M."/>
            <person name="Sano R."/>
            <person name="Sawa S."/>
            <person name="Schmid M."/>
            <person name="Shirakawa M."/>
            <person name="Solano R."/>
            <person name="Spunde A."/>
            <person name="Suetsugu N."/>
            <person name="Sugano S."/>
            <person name="Sugiyama A."/>
            <person name="Sun R."/>
            <person name="Suzuki Y."/>
            <person name="Takenaka M."/>
            <person name="Takezawa D."/>
            <person name="Tomogane H."/>
            <person name="Tsuzuki M."/>
            <person name="Ueda T."/>
            <person name="Umeda M."/>
            <person name="Ward J."/>
            <person name="Watanabe Y."/>
            <person name="Yazaki K."/>
            <person name="Yokoyama R."/>
            <person name="Yoshitake Y."/>
            <person name="Yotsui I."/>
            <person name="Zachgo S."/>
            <person name="Schmutz J."/>
        </authorList>
    </citation>
    <scope>NUCLEOTIDE SEQUENCE [LARGE SCALE GENOMIC DNA]</scope>
    <source>
        <strain evidence="2">cv. B-3</strain>
    </source>
</reference>
<dbReference type="AlphaFoldDB" id="A0A397YZP8"/>
<dbReference type="Proteomes" id="UP000264353">
    <property type="component" value="Chromosome A6"/>
</dbReference>
<name>A0A397YZP8_BRACM</name>
<evidence type="ECO:0000313" key="2">
    <source>
        <dbReference type="Proteomes" id="UP000264353"/>
    </source>
</evidence>
<accession>A0A397YZP8</accession>
<dbReference type="EMBL" id="CM010633">
    <property type="protein sequence ID" value="RID58701.1"/>
    <property type="molecule type" value="Genomic_DNA"/>
</dbReference>
<gene>
    <name evidence="1" type="ORF">BRARA_F01979</name>
</gene>
<evidence type="ECO:0000313" key="1">
    <source>
        <dbReference type="EMBL" id="RID58701.1"/>
    </source>
</evidence>
<organism evidence="1 2">
    <name type="scientific">Brassica campestris</name>
    <name type="common">Field mustard</name>
    <dbReference type="NCBI Taxonomy" id="3711"/>
    <lineage>
        <taxon>Eukaryota</taxon>
        <taxon>Viridiplantae</taxon>
        <taxon>Streptophyta</taxon>
        <taxon>Embryophyta</taxon>
        <taxon>Tracheophyta</taxon>
        <taxon>Spermatophyta</taxon>
        <taxon>Magnoliopsida</taxon>
        <taxon>eudicotyledons</taxon>
        <taxon>Gunneridae</taxon>
        <taxon>Pentapetalae</taxon>
        <taxon>rosids</taxon>
        <taxon>malvids</taxon>
        <taxon>Brassicales</taxon>
        <taxon>Brassicaceae</taxon>
        <taxon>Brassiceae</taxon>
        <taxon>Brassica</taxon>
    </lineage>
</organism>
<proteinExistence type="predicted"/>
<protein>
    <submittedName>
        <fullName evidence="1">Uncharacterized protein</fullName>
    </submittedName>
</protein>
<sequence>MFLSQDHDISFPSLQVRLEKLHCCFFHRQLSLAALSLIDSSQDPSRPSRKTRLRRT</sequence>